<dbReference type="AlphaFoldDB" id="A0A315ZSY1"/>
<protein>
    <submittedName>
        <fullName evidence="1">Uncharacterized protein</fullName>
    </submittedName>
</protein>
<evidence type="ECO:0000313" key="2">
    <source>
        <dbReference type="Proteomes" id="UP000245469"/>
    </source>
</evidence>
<name>A0A315ZSY1_9ACTN</name>
<reference evidence="1 2" key="1">
    <citation type="submission" date="2018-03" db="EMBL/GenBank/DDBJ databases">
        <title>Genomic Encyclopedia of Archaeal and Bacterial Type Strains, Phase II (KMG-II): from individual species to whole genera.</title>
        <authorList>
            <person name="Goeker M."/>
        </authorList>
    </citation>
    <scope>NUCLEOTIDE SEQUENCE [LARGE SCALE GENOMIC DNA]</scope>
    <source>
        <strain evidence="1 2">DSM 44889</strain>
    </source>
</reference>
<dbReference type="EMBL" id="QGDQ01000029">
    <property type="protein sequence ID" value="PWJ48661.1"/>
    <property type="molecule type" value="Genomic_DNA"/>
</dbReference>
<keyword evidence="2" id="KW-1185">Reference proteome</keyword>
<sequence>MGRDCLRALEYPEPTSLTITVEIDGLSLRRR</sequence>
<comment type="caution">
    <text evidence="1">The sequence shown here is derived from an EMBL/GenBank/DDBJ whole genome shotgun (WGS) entry which is preliminary data.</text>
</comment>
<proteinExistence type="predicted"/>
<organism evidence="1 2">
    <name type="scientific">Quadrisphaera granulorum</name>
    <dbReference type="NCBI Taxonomy" id="317664"/>
    <lineage>
        <taxon>Bacteria</taxon>
        <taxon>Bacillati</taxon>
        <taxon>Actinomycetota</taxon>
        <taxon>Actinomycetes</taxon>
        <taxon>Kineosporiales</taxon>
        <taxon>Kineosporiaceae</taxon>
        <taxon>Quadrisphaera</taxon>
    </lineage>
</organism>
<evidence type="ECO:0000313" key="1">
    <source>
        <dbReference type="EMBL" id="PWJ48661.1"/>
    </source>
</evidence>
<dbReference type="Proteomes" id="UP000245469">
    <property type="component" value="Unassembled WGS sequence"/>
</dbReference>
<gene>
    <name evidence="1" type="ORF">BXY45_12942</name>
</gene>
<accession>A0A315ZSY1</accession>